<dbReference type="NCBIfam" id="TIGR01972">
    <property type="entry name" value="NDH_I_M"/>
    <property type="match status" value="1"/>
</dbReference>
<dbReference type="GO" id="GO:0015990">
    <property type="term" value="P:electron transport coupled proton transport"/>
    <property type="evidence" value="ECO:0007669"/>
    <property type="project" value="TreeGrafter"/>
</dbReference>
<name>A0A1U9KSH5_9PROT</name>
<dbReference type="STRING" id="320497.A0U93_12900"/>
<evidence type="ECO:0000256" key="3">
    <source>
        <dbReference type="ARBA" id="ARBA00022692"/>
    </source>
</evidence>
<evidence type="ECO:0000313" key="9">
    <source>
        <dbReference type="EMBL" id="AQS88669.1"/>
    </source>
</evidence>
<dbReference type="GO" id="GO:0008137">
    <property type="term" value="F:NADH dehydrogenase (ubiquinone) activity"/>
    <property type="evidence" value="ECO:0007669"/>
    <property type="project" value="InterPro"/>
</dbReference>
<feature type="transmembrane region" description="Helical" evidence="7">
    <location>
        <begin position="134"/>
        <end position="154"/>
    </location>
</feature>
<proteinExistence type="inferred from homology"/>
<feature type="transmembrane region" description="Helical" evidence="7">
    <location>
        <begin position="110"/>
        <end position="128"/>
    </location>
</feature>
<dbReference type="PANTHER" id="PTHR43507">
    <property type="entry name" value="NADH-UBIQUINONE OXIDOREDUCTASE CHAIN 4"/>
    <property type="match status" value="1"/>
</dbReference>
<dbReference type="InterPro" id="IPR001750">
    <property type="entry name" value="ND/Mrp_TM"/>
</dbReference>
<feature type="domain" description="NADH:quinone oxidoreductase/Mrp antiporter transmembrane" evidence="8">
    <location>
        <begin position="130"/>
        <end position="423"/>
    </location>
</feature>
<dbReference type="Pfam" id="PF00361">
    <property type="entry name" value="Proton_antipo_M"/>
    <property type="match status" value="1"/>
</dbReference>
<evidence type="ECO:0000259" key="8">
    <source>
        <dbReference type="Pfam" id="PF00361"/>
    </source>
</evidence>
<dbReference type="GO" id="GO:0003954">
    <property type="term" value="F:NADH dehydrogenase activity"/>
    <property type="evidence" value="ECO:0007669"/>
    <property type="project" value="TreeGrafter"/>
</dbReference>
<gene>
    <name evidence="9" type="ORF">A0U93_12900</name>
</gene>
<feature type="transmembrane region" description="Helical" evidence="7">
    <location>
        <begin position="30"/>
        <end position="48"/>
    </location>
</feature>
<evidence type="ECO:0000256" key="5">
    <source>
        <dbReference type="ARBA" id="ARBA00023136"/>
    </source>
</evidence>
<evidence type="ECO:0000256" key="4">
    <source>
        <dbReference type="ARBA" id="ARBA00022989"/>
    </source>
</evidence>
<dbReference type="Proteomes" id="UP000188604">
    <property type="component" value="Chromosome"/>
</dbReference>
<dbReference type="EMBL" id="CP014691">
    <property type="protein sequence ID" value="AQS88669.1"/>
    <property type="molecule type" value="Genomic_DNA"/>
</dbReference>
<reference evidence="9 10" key="1">
    <citation type="submission" date="2016-03" db="EMBL/GenBank/DDBJ databases">
        <title>Acetic acid bacteria sequencing.</title>
        <authorList>
            <person name="Brandt J."/>
            <person name="Jakob F."/>
            <person name="Vogel R.F."/>
        </authorList>
    </citation>
    <scope>NUCLEOTIDE SEQUENCE [LARGE SCALE GENOMIC DNA]</scope>
    <source>
        <strain evidence="9 10">NBRC 101099</strain>
    </source>
</reference>
<protein>
    <submittedName>
        <fullName evidence="9">NADH dehydrogenase</fullName>
    </submittedName>
</protein>
<dbReference type="GO" id="GO:0016020">
    <property type="term" value="C:membrane"/>
    <property type="evidence" value="ECO:0007669"/>
    <property type="project" value="UniProtKB-SubCell"/>
</dbReference>
<feature type="transmembrane region" description="Helical" evidence="7">
    <location>
        <begin position="334"/>
        <end position="354"/>
    </location>
</feature>
<dbReference type="PANTHER" id="PTHR43507:SF1">
    <property type="entry name" value="NADH-UBIQUINONE OXIDOREDUCTASE CHAIN 4"/>
    <property type="match status" value="1"/>
</dbReference>
<feature type="transmembrane region" description="Helical" evidence="7">
    <location>
        <begin position="274"/>
        <end position="294"/>
    </location>
</feature>
<dbReference type="GO" id="GO:0042773">
    <property type="term" value="P:ATP synthesis coupled electron transport"/>
    <property type="evidence" value="ECO:0007669"/>
    <property type="project" value="InterPro"/>
</dbReference>
<dbReference type="InterPro" id="IPR010227">
    <property type="entry name" value="NADH_Q_OxRdtase_chainM/4"/>
</dbReference>
<organism evidence="9 10">
    <name type="scientific">Neoasaia chiangmaiensis</name>
    <dbReference type="NCBI Taxonomy" id="320497"/>
    <lineage>
        <taxon>Bacteria</taxon>
        <taxon>Pseudomonadati</taxon>
        <taxon>Pseudomonadota</taxon>
        <taxon>Alphaproteobacteria</taxon>
        <taxon>Acetobacterales</taxon>
        <taxon>Acetobacteraceae</taxon>
        <taxon>Neoasaia</taxon>
    </lineage>
</organism>
<feature type="transmembrane region" description="Helical" evidence="7">
    <location>
        <begin position="166"/>
        <end position="187"/>
    </location>
</feature>
<feature type="transmembrane region" description="Helical" evidence="7">
    <location>
        <begin position="207"/>
        <end position="225"/>
    </location>
</feature>
<feature type="transmembrane region" description="Helical" evidence="7">
    <location>
        <begin position="448"/>
        <end position="472"/>
    </location>
</feature>
<comment type="subcellular location">
    <subcellularLocation>
        <location evidence="1">Endomembrane system</location>
        <topology evidence="1">Multi-pass membrane protein</topology>
    </subcellularLocation>
    <subcellularLocation>
        <location evidence="6">Membrane</location>
        <topology evidence="6">Multi-pass membrane protein</topology>
    </subcellularLocation>
</comment>
<dbReference type="GO" id="GO:0012505">
    <property type="term" value="C:endomembrane system"/>
    <property type="evidence" value="ECO:0007669"/>
    <property type="project" value="UniProtKB-SubCell"/>
</dbReference>
<accession>A0A1U9KSH5</accession>
<feature type="transmembrane region" description="Helical" evidence="7">
    <location>
        <begin position="306"/>
        <end position="328"/>
    </location>
</feature>
<dbReference type="AlphaFoldDB" id="A0A1U9KSH5"/>
<comment type="similarity">
    <text evidence="2">Belongs to the complex I subunit 4 family.</text>
</comment>
<evidence type="ECO:0000256" key="2">
    <source>
        <dbReference type="ARBA" id="ARBA00009025"/>
    </source>
</evidence>
<feature type="transmembrane region" description="Helical" evidence="7">
    <location>
        <begin position="375"/>
        <end position="393"/>
    </location>
</feature>
<keyword evidence="10" id="KW-1185">Reference proteome</keyword>
<dbReference type="GO" id="GO:0048039">
    <property type="term" value="F:ubiquinone binding"/>
    <property type="evidence" value="ECO:0007669"/>
    <property type="project" value="TreeGrafter"/>
</dbReference>
<keyword evidence="5 7" id="KW-0472">Membrane</keyword>
<dbReference type="KEGG" id="nch:A0U93_12900"/>
<evidence type="ECO:0000256" key="7">
    <source>
        <dbReference type="SAM" id="Phobius"/>
    </source>
</evidence>
<evidence type="ECO:0000256" key="6">
    <source>
        <dbReference type="RuleBase" id="RU000320"/>
    </source>
</evidence>
<sequence>MTMFALPALVALPFLGGLAAWLVGIRGPSRMPWIASLATVVLQILLLLDLTLGTAGMPGWRAHFAAPWVPLLGIDFRLDMDGLSLVLLWLNVLISLPCVLLSSRNVRERAGLFHFLILATVAGINGVFVATDLFLFFFFWELMLLPMFGVILIWGHEGRARAALKFFLFTQGSGLLMLLAILALVIVHAQHTGVLTFNYFALAQTGAMSPLAPFIMAGFFIAFAVKLPMVPFHAWLPDTYAESPTAGSILLSGVLAKTGGYGMIRYVVMLFPGASAHLAPLAMSLGVVGILYCAWLAVSQDDIKRLIAYSSVSHLGYILLGVFSGTRIGMEGAVIQMVAHGLSTGALFVIAGFVEDRTGTRDMSRLGGLWPAMPQFSAMAMFFAAATLGLPGLGNFVGEFLVLMGTWQASHVMTYFAAAGAVLSSIYSLTMMMRVFYGPPKAPDARPLGLPSFSHLTVLGAAAVLLLALGVYPQPVLNLSTPASLHMVDLAEETAR</sequence>
<dbReference type="PRINTS" id="PR01437">
    <property type="entry name" value="NUOXDRDTASE4"/>
</dbReference>
<feature type="transmembrane region" description="Helical" evidence="7">
    <location>
        <begin position="413"/>
        <end position="436"/>
    </location>
</feature>
<feature type="transmembrane region" description="Helical" evidence="7">
    <location>
        <begin position="84"/>
        <end position="103"/>
    </location>
</feature>
<dbReference type="InterPro" id="IPR003918">
    <property type="entry name" value="NADH_UbQ_OxRdtase"/>
</dbReference>
<keyword evidence="4 7" id="KW-1133">Transmembrane helix</keyword>
<feature type="transmembrane region" description="Helical" evidence="7">
    <location>
        <begin position="246"/>
        <end position="268"/>
    </location>
</feature>
<keyword evidence="3 6" id="KW-0812">Transmembrane</keyword>
<evidence type="ECO:0000256" key="1">
    <source>
        <dbReference type="ARBA" id="ARBA00004127"/>
    </source>
</evidence>
<evidence type="ECO:0000313" key="10">
    <source>
        <dbReference type="Proteomes" id="UP000188604"/>
    </source>
</evidence>